<dbReference type="CDD" id="cd00215">
    <property type="entry name" value="PTS_IIA_lac"/>
    <property type="match status" value="1"/>
</dbReference>
<evidence type="ECO:0000256" key="7">
    <source>
        <dbReference type="PROSITE-ProRule" id="PRU00418"/>
    </source>
</evidence>
<comment type="cofactor">
    <cofactor evidence="6">
        <name>Mg(2+)</name>
        <dbReference type="ChEBI" id="CHEBI:18420"/>
    </cofactor>
    <text evidence="6">Binds 1 Mg(2+) ion per trimer.</text>
</comment>
<dbReference type="GO" id="GO:0046872">
    <property type="term" value="F:metal ion binding"/>
    <property type="evidence" value="ECO:0007669"/>
    <property type="project" value="UniProtKB-KW"/>
</dbReference>
<evidence type="ECO:0000256" key="6">
    <source>
        <dbReference type="PIRSR" id="PIRSR000699-2"/>
    </source>
</evidence>
<evidence type="ECO:0000313" key="8">
    <source>
        <dbReference type="EMBL" id="SDJ23693.1"/>
    </source>
</evidence>
<dbReference type="InterPro" id="IPR003188">
    <property type="entry name" value="PTS_IIA_lac/cel"/>
</dbReference>
<feature type="active site" description="Tele-phosphohistidine intermediate" evidence="5">
    <location>
        <position position="76"/>
    </location>
</feature>
<evidence type="ECO:0000256" key="3">
    <source>
        <dbReference type="ARBA" id="ARBA00022679"/>
    </source>
</evidence>
<keyword evidence="1" id="KW-0813">Transport</keyword>
<dbReference type="InterPro" id="IPR036542">
    <property type="entry name" value="PTS_IIA_lac/cel_sf"/>
</dbReference>
<dbReference type="Pfam" id="PF02255">
    <property type="entry name" value="PTS_IIA"/>
    <property type="match status" value="1"/>
</dbReference>
<dbReference type="PANTHER" id="PTHR34382:SF7">
    <property type="entry name" value="PTS SYSTEM N,N'-DIACETYLCHITOBIOSE-SPECIFIC EIIA COMPONENT"/>
    <property type="match status" value="1"/>
</dbReference>
<reference evidence="8 9" key="1">
    <citation type="submission" date="2016-10" db="EMBL/GenBank/DDBJ databases">
        <authorList>
            <person name="de Groot N.N."/>
        </authorList>
    </citation>
    <scope>NUCLEOTIDE SEQUENCE [LARGE SCALE GENOMIC DNA]</scope>
    <source>
        <strain evidence="8 9">CGMCC 1.5058</strain>
    </source>
</reference>
<dbReference type="Proteomes" id="UP000183255">
    <property type="component" value="Unassembled WGS sequence"/>
</dbReference>
<keyword evidence="6" id="KW-0460">Magnesium</keyword>
<keyword evidence="3" id="KW-0808">Transferase</keyword>
<proteinExistence type="predicted"/>
<protein>
    <submittedName>
        <fullName evidence="8">PTS system, cellobiose-specific IIA component</fullName>
    </submittedName>
</protein>
<dbReference type="RefSeq" id="WP_031577401.1">
    <property type="nucleotide sequence ID" value="NZ_DAMAXS010000040.1"/>
</dbReference>
<dbReference type="PIRSF" id="PIRSF000699">
    <property type="entry name" value="PTS_IILac_III"/>
    <property type="match status" value="1"/>
</dbReference>
<evidence type="ECO:0000256" key="1">
    <source>
        <dbReference type="ARBA" id="ARBA00022448"/>
    </source>
</evidence>
<keyword evidence="6" id="KW-0479">Metal-binding</keyword>
<dbReference type="EMBL" id="FNDZ01000010">
    <property type="protein sequence ID" value="SDJ23693.1"/>
    <property type="molecule type" value="Genomic_DNA"/>
</dbReference>
<name>A0A1G8S3B6_9CLOT</name>
<accession>A0A1G8S3B6</accession>
<dbReference type="Gene3D" id="1.20.58.80">
    <property type="entry name" value="Phosphotransferase system, lactose/cellobiose-type IIA subunit"/>
    <property type="match status" value="1"/>
</dbReference>
<feature type="modified residue" description="Phosphohistidine; by HPr" evidence="7">
    <location>
        <position position="76"/>
    </location>
</feature>
<feature type="binding site" evidence="6">
    <location>
        <position position="79"/>
    </location>
    <ligand>
        <name>Mg(2+)</name>
        <dbReference type="ChEBI" id="CHEBI:18420"/>
        <note>ligand shared between all trimeric partners</note>
    </ligand>
</feature>
<organism evidence="8 9">
    <name type="scientific">Proteiniclasticum ruminis</name>
    <dbReference type="NCBI Taxonomy" id="398199"/>
    <lineage>
        <taxon>Bacteria</taxon>
        <taxon>Bacillati</taxon>
        <taxon>Bacillota</taxon>
        <taxon>Clostridia</taxon>
        <taxon>Eubacteriales</taxon>
        <taxon>Clostridiaceae</taxon>
        <taxon>Proteiniclasticum</taxon>
    </lineage>
</organism>
<dbReference type="SUPFAM" id="SSF46973">
    <property type="entry name" value="Enzyme IIa from lactose specific PTS, IIa-lac"/>
    <property type="match status" value="1"/>
</dbReference>
<evidence type="ECO:0000256" key="2">
    <source>
        <dbReference type="ARBA" id="ARBA00022597"/>
    </source>
</evidence>
<keyword evidence="4" id="KW-0598">Phosphotransferase system</keyword>
<keyword evidence="2" id="KW-0762">Sugar transport</keyword>
<evidence type="ECO:0000256" key="5">
    <source>
        <dbReference type="PIRSR" id="PIRSR000699-1"/>
    </source>
</evidence>
<dbReference type="AlphaFoldDB" id="A0A1G8S3B6"/>
<evidence type="ECO:0000313" key="9">
    <source>
        <dbReference type="Proteomes" id="UP000183255"/>
    </source>
</evidence>
<dbReference type="PROSITE" id="PS51095">
    <property type="entry name" value="PTS_EIIA_TYPE_3"/>
    <property type="match status" value="1"/>
</dbReference>
<dbReference type="PANTHER" id="PTHR34382">
    <property type="entry name" value="PTS SYSTEM N,N'-DIACETYLCHITOBIOSE-SPECIFIC EIIA COMPONENT"/>
    <property type="match status" value="1"/>
</dbReference>
<sequence length="102" mass="11311">MEGIELVCFEMIAANGSARSYFMEAIEAAKEGNFEEAEKLMEEGEKMLAEGHHAHGGLLTKEASGDKVKVDLLLVHAEDQMMSAETFRIMAKEIIDIHKKLS</sequence>
<gene>
    <name evidence="8" type="ORF">SAMN05421804_11048</name>
</gene>
<evidence type="ECO:0000256" key="4">
    <source>
        <dbReference type="ARBA" id="ARBA00022683"/>
    </source>
</evidence>
<dbReference type="GO" id="GO:0016740">
    <property type="term" value="F:transferase activity"/>
    <property type="evidence" value="ECO:0007669"/>
    <property type="project" value="UniProtKB-KW"/>
</dbReference>
<dbReference type="GO" id="GO:0009401">
    <property type="term" value="P:phosphoenolpyruvate-dependent sugar phosphotransferase system"/>
    <property type="evidence" value="ECO:0007669"/>
    <property type="project" value="UniProtKB-KW"/>
</dbReference>